<dbReference type="AlphaFoldDB" id="A0A3M7QLU5"/>
<sequence length="110" mass="12910">MIEVVLTTIIDQLKHLICQCEILVQKLQYNFTVSAQARHRLCYLQNQFYPLLIFLFSIQLSKIVNVCFVEKISNISLFHICIANFELSTQLNQVQNQDTLFFILIELTNK</sequence>
<accession>A0A3M7QLU5</accession>
<reference evidence="1 2" key="1">
    <citation type="journal article" date="2018" name="Sci. Rep.">
        <title>Genomic signatures of local adaptation to the degree of environmental predictability in rotifers.</title>
        <authorList>
            <person name="Franch-Gras L."/>
            <person name="Hahn C."/>
            <person name="Garcia-Roger E.M."/>
            <person name="Carmona M.J."/>
            <person name="Serra M."/>
            <person name="Gomez A."/>
        </authorList>
    </citation>
    <scope>NUCLEOTIDE SEQUENCE [LARGE SCALE GENOMIC DNA]</scope>
    <source>
        <strain evidence="1">HYR1</strain>
    </source>
</reference>
<dbReference type="EMBL" id="REGN01005773">
    <property type="protein sequence ID" value="RNA12064.1"/>
    <property type="molecule type" value="Genomic_DNA"/>
</dbReference>
<evidence type="ECO:0000313" key="2">
    <source>
        <dbReference type="Proteomes" id="UP000276133"/>
    </source>
</evidence>
<comment type="caution">
    <text evidence="1">The sequence shown here is derived from an EMBL/GenBank/DDBJ whole genome shotgun (WGS) entry which is preliminary data.</text>
</comment>
<protein>
    <submittedName>
        <fullName evidence="1">Uncharacterized protein</fullName>
    </submittedName>
</protein>
<organism evidence="1 2">
    <name type="scientific">Brachionus plicatilis</name>
    <name type="common">Marine rotifer</name>
    <name type="synonym">Brachionus muelleri</name>
    <dbReference type="NCBI Taxonomy" id="10195"/>
    <lineage>
        <taxon>Eukaryota</taxon>
        <taxon>Metazoa</taxon>
        <taxon>Spiralia</taxon>
        <taxon>Gnathifera</taxon>
        <taxon>Rotifera</taxon>
        <taxon>Eurotatoria</taxon>
        <taxon>Monogononta</taxon>
        <taxon>Pseudotrocha</taxon>
        <taxon>Ploima</taxon>
        <taxon>Brachionidae</taxon>
        <taxon>Brachionus</taxon>
    </lineage>
</organism>
<gene>
    <name evidence="1" type="ORF">BpHYR1_037277</name>
</gene>
<evidence type="ECO:0000313" key="1">
    <source>
        <dbReference type="EMBL" id="RNA12064.1"/>
    </source>
</evidence>
<proteinExistence type="predicted"/>
<keyword evidence="2" id="KW-1185">Reference proteome</keyword>
<name>A0A3M7QLU5_BRAPC</name>
<dbReference type="Proteomes" id="UP000276133">
    <property type="component" value="Unassembled WGS sequence"/>
</dbReference>